<accession>A0ABN9Y657</accession>
<gene>
    <name evidence="2" type="ORF">PCOR1329_LOCUS82833</name>
</gene>
<feature type="compositionally biased region" description="Pro residues" evidence="1">
    <location>
        <begin position="1644"/>
        <end position="1658"/>
    </location>
</feature>
<feature type="compositionally biased region" description="Polar residues" evidence="1">
    <location>
        <begin position="2826"/>
        <end position="2840"/>
    </location>
</feature>
<sequence length="3449" mass="371868">DNAGGDDQAQALGDDWMAGVDALSISDSPIDVEMDGEPDCGMQVVAVEHDKNVMWASHACRNVPESDLDSTSLKISSEVLDDDPLTGRISDLARAIGENRKDYRNTLHLMAGCALQVSQGFGTSGSRCVAHRSLGRACLDPDLNAPLGSRRATQRRFVFPKPPQVERNIWKHTEDLLVQYAISSSTFEFLCYVEYASYDSTDFVLQSTQKVVELLDDERPLVAHGSVPGEQCDEAETIELEETTVGTKKVLQMDTSVLLLVKIDGIFAILRGNLLSWLQVCDRNSAANYKAALAEYSIGTANASSFRRRLRIACTDGFGSNLKVERHLLSERDNWAVLHLLCRVHTVAGFHSKVYDMHAADISGLVATSLPLRLAGQMSLFRKAARRVIRDTLKIAPSVVLDSKAVSFRKLVMDTFLDRSPECVALRLLLERCAPGDWRDTQNFTYVARPDETRSDVLRLLFKEFVPALFPRAPFLFPRNRWTGAEVTFRDVGLPMNVYGLFNDTFVRYLRDEYGGELTSDDPGAHPEHPLPLLDAEAVVPGDQEGAEEPDDQEGEGPEGDAAPAPEAKKPDHPRKAFAEQNKAYRGSAREWLATDPSIRVIFFRAVLGPIKAFLEKELEMASEEWEMKQDAALISSDGNSTVLGGREWPLMRVARQTLEDQCFKDIEAVSKFLELDCLTAEYMTLENQTKLCRMLSREGCCTHQFGTAIGKQFPFRLFLLLDDPTLAADIEASCRSSRDQFSDNFIEYFKDKPGGLTSDEALHELSLVAMASKTSTVKLETQNAQLRRQVLATSLQSKRPELSSISSRFMLRRASTREDRILKPAGCFKKGGRKPVRRGASAPEAEAPSAKRGGGGARRAYIAARAKVVGKVVLQVAAAAYRALSPDEKAVHEREGRLGTLMHKAGHKSFGTVSKELAAVMSTQVRRRNAEQHLQASRMPGRAASAHALALPLDDVTRHVRELKADQYLLRRIKKRAPHDTAMQLSKWRATKGATHVNDFISKLPLMAPLVNGLVARPHSGGSYVLEYFCPVRKIIPRMVGLLGLFEYATVRENVIGFLAGLHTEKKDASQTTFEEPKKKLTGKPTCLEAGVCLCGAKGDLIFKFKRWVDSGIKAYCKDASVKSALADGYLVVAIHHQPEQVSEISADAGEGASDEGPLGEFKTYLHVGMMYFSPYRPTYRQCTTADNGLLDDGSIVLDCLGDYLTNYEVASMLYLYFSKPSTCWMSPSRANTDEPALSDHGEDVLSDNVDNISIHCGGDDGGDGGDNEDGDGGGPSGGRPLGALMAWLKQSTEPFCDTQATHVHFCPLPLALRQASRDELRAMPGSDLLFRCERALRLHEPDEPLELVVPQSQCVKYQKHCLCNECVEFADESGYEPKVLATMKAKAPGKWKEKKATKEEWKAGKQKAEDTRGFPTEEVYEETVQESSLTEEYTFQPRDDFKDEHGCLPDQAKVMTLRVTNAQGEDSFGVVILQDAVKPPTLVVKTTRRLVRRTPVMTKAMHYYKSQASTLFENMSADRARAFGQRFGNKYQPKSKKFTAYIRDKIRMLVKKNLARPKGLRRMVRDGVAGGGSASDGASSDAGGGGEEEPSSGAAAAQLAASAASAAAAPSHSPEEVPETPKAARSAAARVADSEAKAQAPQPSPGASPSTIGPPPKRAKSGSLAAPSVAETCAGLTEREGRLKPPEYWHETLTPSKVFAGSPLKRQAGWARDCVKRVAGQGEAVKANHLEEHIDRIDICMQLMIDLGNETTTFDDLKCNLQKLAAAKVDFDSNIKSKLLGKRLYSSIIAFSSGDVGDACIADIVDTVMPFKFDKTVTADGEMVDGELDVEMIATEYQEFDPMNVPMSTIGGTMQSRAALLLNVLLKEIVPATLKVDEGGQAASARLRGAMLDHFEKAVEDLPEVPPEAMDSLKVLRVMCAVCDTTCQVDFETIEEFFLQQERKCKGGLADLGVLLRMNDDWKPVYDMMKSTLQDAKKLMPKMFKQASALRDLQKKVATIALPNEAINEAFVIIKTGRELLRPGSGHVLEVACSGLLGTIYDAMFDKGGVVKGGADYSKDALVAAEIMFKEGVKLKAMNEEFGERATHDIQAVIDQIGAKQLIDDIKHHLAGGAKDDTGKVDIEKVRIISGELEAVNETSLDDVAKGDIQIFCEDVWNNIKADDATGTAAIVDLLVGIAEFTDGGMKNTFKAFYAACEAKSSQAAHAALSGEGESTGADDTDPNKMQAMKTLLLKKLELQNAADTIGQANIDPRIAAAVNEVNDYVTTSADKAMTTTETQLGSRLDLAQKWAKGGADGESWWESVSDATDLDEVLSKGATTVCSRKSDSYKEEIDAIRTLQKACEETASCFTRMVNPDIKKKATDITKSLAQSNVEGLLCTLFATKYTKEAPMRLKSYVAGDGGCVDARRGSPSPIRILYFLVGDAVGANGAAARRVCKYLQQLETELGCLICLVQIKCASHQSNLRVHVAVVGGLVAKPAENNPLAGTCVRSLRYLLSDYLEEFAPALRRFVIDKLCVIPPDTEAGVAAAGDGGQRNKQLQLLYGAQAIPGESCEFFNAGVGVFAAVAAEPPGAVFALLRFVLPGLKQDGIFVLNMAKPQEDNRGRSKSARAFLTRPDCGQLLRKAAPCLRLTQHAASITGQSSKNTAVHGKPLLLRLAQGEVLQDAGADARAGGRELHRIAARLSRASGTEATLRIEAMGPVEIDAAPEGDAGEMGASPPPGKGEFGGVGEEVWASEASDIATLCSDPETAAEDIQEGPREDEGQEGDVASEGARDRAVKAPRSFGKKNSDFAGAENDEQQIPACMRAAASLPAGARATPNLPRTSRGTASTSTEVNVEHWAQRKTRLPVVPEAAKAHLADAETIPNLPSNVGPASGIWLFDKQINNDPSVKMLDLGPEWFTAKAKAANEVEVDAGAGALALPGPEARPELEAERPAPAASADGAGLAGAPPAGRGRSLGQQWCETEMTGEEVARGMFEAAAAWFTQHVTEVAKRISSGKICPEPAPEYMFKFYSGAPKLLLNADGSFGAVQHFSKAFTDAVGARPTVVPRVPLQMRATASTKLEETVSLTGAEITDLQKALPWASWEVLRESEFFAAFTATGNAALTNNIKSSEGLLNRPQIVASLLSQAGEGAGEEDELTLVSTLLGPISQNDILSLLFSKGDGNQRARAFDRVRAWFPSWTKTAACGPLSLEPLDLASISGKDALKAASFVAAECEGLQMWVNCVFLDLASLRRGLQACEAAPPPVHDPRAPLHDCVARAGGVGLGKALARAEKDDARARPRTLQARVAGPTATPGPTAALGNEEMAAAGPAVARAQQPPEAGPTAAPGNEKAAAEPAVGGSLVEGATVTFSLAKNRFGNCRGEINQAMSNGSHCEARLLTGAHAGEAREFAEGQVKAEAPSGGPSSGLAAPAGAGSKRGSLARRWCVDSLSSGVDRDAARR</sequence>
<feature type="compositionally biased region" description="Low complexity" evidence="1">
    <location>
        <begin position="841"/>
        <end position="852"/>
    </location>
</feature>
<name>A0ABN9Y657_9DINO</name>
<keyword evidence="3" id="KW-1185">Reference proteome</keyword>
<feature type="compositionally biased region" description="Low complexity" evidence="1">
    <location>
        <begin position="3407"/>
        <end position="3423"/>
    </location>
</feature>
<evidence type="ECO:0008006" key="4">
    <source>
        <dbReference type="Google" id="ProtNLM"/>
    </source>
</evidence>
<reference evidence="2" key="1">
    <citation type="submission" date="2023-10" db="EMBL/GenBank/DDBJ databases">
        <authorList>
            <person name="Chen Y."/>
            <person name="Shah S."/>
            <person name="Dougan E. K."/>
            <person name="Thang M."/>
            <person name="Chan C."/>
        </authorList>
    </citation>
    <scope>NUCLEOTIDE SEQUENCE [LARGE SCALE GENOMIC DNA]</scope>
</reference>
<feature type="region of interest" description="Disordered" evidence="1">
    <location>
        <begin position="2754"/>
        <end position="2803"/>
    </location>
</feature>
<comment type="caution">
    <text evidence="2">The sequence shown here is derived from an EMBL/GenBank/DDBJ whole genome shotgun (WGS) entry which is preliminary data.</text>
</comment>
<feature type="compositionally biased region" description="Basic and acidic residues" evidence="1">
    <location>
        <begin position="1396"/>
        <end position="1414"/>
    </location>
</feature>
<feature type="region of interest" description="Disordered" evidence="1">
    <location>
        <begin position="3279"/>
        <end position="3346"/>
    </location>
</feature>
<protein>
    <recommendedName>
        <fullName evidence="4">Calmodulin</fullName>
    </recommendedName>
</protein>
<organism evidence="2 3">
    <name type="scientific">Prorocentrum cordatum</name>
    <dbReference type="NCBI Taxonomy" id="2364126"/>
    <lineage>
        <taxon>Eukaryota</taxon>
        <taxon>Sar</taxon>
        <taxon>Alveolata</taxon>
        <taxon>Dinophyceae</taxon>
        <taxon>Prorocentrales</taxon>
        <taxon>Prorocentraceae</taxon>
        <taxon>Prorocentrum</taxon>
    </lineage>
</organism>
<feature type="compositionally biased region" description="Low complexity" evidence="1">
    <location>
        <begin position="1593"/>
        <end position="1614"/>
    </location>
</feature>
<feature type="region of interest" description="Disordered" evidence="1">
    <location>
        <begin position="827"/>
        <end position="857"/>
    </location>
</feature>
<feature type="compositionally biased region" description="Low complexity" evidence="1">
    <location>
        <begin position="1625"/>
        <end position="1643"/>
    </location>
</feature>
<feature type="compositionally biased region" description="Acidic residues" evidence="1">
    <location>
        <begin position="1262"/>
        <end position="1273"/>
    </location>
</feature>
<feature type="compositionally biased region" description="Acidic residues" evidence="1">
    <location>
        <begin position="545"/>
        <end position="559"/>
    </location>
</feature>
<evidence type="ECO:0000313" key="3">
    <source>
        <dbReference type="Proteomes" id="UP001189429"/>
    </source>
</evidence>
<feature type="region of interest" description="Disordered" evidence="1">
    <location>
        <begin position="1396"/>
        <end position="1420"/>
    </location>
</feature>
<feature type="region of interest" description="Disordered" evidence="1">
    <location>
        <begin position="2820"/>
        <end position="2844"/>
    </location>
</feature>
<feature type="compositionally biased region" description="Low complexity" evidence="1">
    <location>
        <begin position="2940"/>
        <end position="2962"/>
    </location>
</feature>
<feature type="compositionally biased region" description="Basic and acidic residues" evidence="1">
    <location>
        <begin position="567"/>
        <end position="576"/>
    </location>
</feature>
<feature type="region of interest" description="Disordered" evidence="1">
    <location>
        <begin position="3401"/>
        <end position="3429"/>
    </location>
</feature>
<feature type="region of interest" description="Disordered" evidence="1">
    <location>
        <begin position="1563"/>
        <end position="1670"/>
    </location>
</feature>
<dbReference type="EMBL" id="CAUYUJ010021948">
    <property type="protein sequence ID" value="CAK0908061.1"/>
    <property type="molecule type" value="Genomic_DNA"/>
</dbReference>
<proteinExistence type="predicted"/>
<feature type="region of interest" description="Disordered" evidence="1">
    <location>
        <begin position="2699"/>
        <end position="2733"/>
    </location>
</feature>
<feature type="region of interest" description="Disordered" evidence="1">
    <location>
        <begin position="2924"/>
        <end position="2962"/>
    </location>
</feature>
<feature type="compositionally biased region" description="Low complexity" evidence="1">
    <location>
        <begin position="3296"/>
        <end position="3327"/>
    </location>
</feature>
<evidence type="ECO:0000256" key="1">
    <source>
        <dbReference type="SAM" id="MobiDB-lite"/>
    </source>
</evidence>
<feature type="non-terminal residue" evidence="2">
    <location>
        <position position="1"/>
    </location>
</feature>
<dbReference type="Proteomes" id="UP001189429">
    <property type="component" value="Unassembled WGS sequence"/>
</dbReference>
<feature type="region of interest" description="Disordered" evidence="1">
    <location>
        <begin position="1258"/>
        <end position="1280"/>
    </location>
</feature>
<evidence type="ECO:0000313" key="2">
    <source>
        <dbReference type="EMBL" id="CAK0908061.1"/>
    </source>
</evidence>
<feature type="region of interest" description="Disordered" evidence="1">
    <location>
        <begin position="543"/>
        <end position="576"/>
    </location>
</feature>